<gene>
    <name evidence="1" type="ORF">J5N97_020808</name>
</gene>
<accession>A0A9D5CH35</accession>
<reference evidence="1" key="2">
    <citation type="journal article" date="2022" name="Hortic Res">
        <title>The genome of Dioscorea zingiberensis sheds light on the biosynthesis, origin and evolution of the medicinally important diosgenin saponins.</title>
        <authorList>
            <person name="Li Y."/>
            <person name="Tan C."/>
            <person name="Li Z."/>
            <person name="Guo J."/>
            <person name="Li S."/>
            <person name="Chen X."/>
            <person name="Wang C."/>
            <person name="Dai X."/>
            <person name="Yang H."/>
            <person name="Song W."/>
            <person name="Hou L."/>
            <person name="Xu J."/>
            <person name="Tong Z."/>
            <person name="Xu A."/>
            <person name="Yuan X."/>
            <person name="Wang W."/>
            <person name="Yang Q."/>
            <person name="Chen L."/>
            <person name="Sun Z."/>
            <person name="Wang K."/>
            <person name="Pan B."/>
            <person name="Chen J."/>
            <person name="Bao Y."/>
            <person name="Liu F."/>
            <person name="Qi X."/>
            <person name="Gang D.R."/>
            <person name="Wen J."/>
            <person name="Li J."/>
        </authorList>
    </citation>
    <scope>NUCLEOTIDE SEQUENCE</scope>
    <source>
        <strain evidence="1">Dzin_1.0</strain>
    </source>
</reference>
<dbReference type="AlphaFoldDB" id="A0A9D5CH35"/>
<comment type="caution">
    <text evidence="1">The sequence shown here is derived from an EMBL/GenBank/DDBJ whole genome shotgun (WGS) entry which is preliminary data.</text>
</comment>
<organism evidence="1 2">
    <name type="scientific">Dioscorea zingiberensis</name>
    <dbReference type="NCBI Taxonomy" id="325984"/>
    <lineage>
        <taxon>Eukaryota</taxon>
        <taxon>Viridiplantae</taxon>
        <taxon>Streptophyta</taxon>
        <taxon>Embryophyta</taxon>
        <taxon>Tracheophyta</taxon>
        <taxon>Spermatophyta</taxon>
        <taxon>Magnoliopsida</taxon>
        <taxon>Liliopsida</taxon>
        <taxon>Dioscoreales</taxon>
        <taxon>Dioscoreaceae</taxon>
        <taxon>Dioscorea</taxon>
    </lineage>
</organism>
<name>A0A9D5CH35_9LILI</name>
<dbReference type="EMBL" id="JAGGNH010000005">
    <property type="protein sequence ID" value="KAJ0972849.1"/>
    <property type="molecule type" value="Genomic_DNA"/>
</dbReference>
<evidence type="ECO:0000313" key="1">
    <source>
        <dbReference type="EMBL" id="KAJ0972849.1"/>
    </source>
</evidence>
<keyword evidence="2" id="KW-1185">Reference proteome</keyword>
<protein>
    <submittedName>
        <fullName evidence="1">Uncharacterized protein</fullName>
    </submittedName>
</protein>
<reference evidence="1" key="1">
    <citation type="submission" date="2021-03" db="EMBL/GenBank/DDBJ databases">
        <authorList>
            <person name="Li Z."/>
            <person name="Yang C."/>
        </authorList>
    </citation>
    <scope>NUCLEOTIDE SEQUENCE</scope>
    <source>
        <strain evidence="1">Dzin_1.0</strain>
        <tissue evidence="1">Leaf</tissue>
    </source>
</reference>
<dbReference type="Proteomes" id="UP001085076">
    <property type="component" value="Miscellaneous, Linkage group lg05"/>
</dbReference>
<evidence type="ECO:0000313" key="2">
    <source>
        <dbReference type="Proteomes" id="UP001085076"/>
    </source>
</evidence>
<proteinExistence type="predicted"/>
<sequence>MIVTRRTMGDMDPMAAGIGQRRMGLDRVIAVLMGRSIISDPATSIWVLVMVPENNKKVAEFKLISN</sequence>